<name>A0A9P7QAU3_9HYPO</name>
<accession>A0A9P7QAU3</accession>
<dbReference type="EMBL" id="SRQM01000005">
    <property type="protein sequence ID" value="KAG6123480.1"/>
    <property type="molecule type" value="Genomic_DNA"/>
</dbReference>
<keyword evidence="3" id="KW-1185">Reference proteome</keyword>
<reference evidence="2 3" key="1">
    <citation type="journal article" date="2020" name="bioRxiv">
        <title>Whole genome comparisons of ergot fungi reveals the divergence and evolution of species within the genus Claviceps are the result of varying mechanisms driving genome evolution and host range expansion.</title>
        <authorList>
            <person name="Wyka S.A."/>
            <person name="Mondo S.J."/>
            <person name="Liu M."/>
            <person name="Dettman J."/>
            <person name="Nalam V."/>
            <person name="Broders K.D."/>
        </authorList>
    </citation>
    <scope>NUCLEOTIDE SEQUENCE [LARGE SCALE GENOMIC DNA]</scope>
    <source>
        <strain evidence="2 3">LM576</strain>
    </source>
</reference>
<gene>
    <name evidence="2" type="ORF">E4U13_005967</name>
</gene>
<sequence>MNAVRDDPQGNGEHILQKGYLLPGSTRPDPSKALMQGRSAPRDPFTCAAGV</sequence>
<dbReference type="AlphaFoldDB" id="A0A9P7QAU3"/>
<proteinExistence type="predicted"/>
<feature type="region of interest" description="Disordered" evidence="1">
    <location>
        <begin position="1"/>
        <end position="51"/>
    </location>
</feature>
<comment type="caution">
    <text evidence="2">The sequence shown here is derived from an EMBL/GenBank/DDBJ whole genome shotgun (WGS) entry which is preliminary data.</text>
</comment>
<evidence type="ECO:0000256" key="1">
    <source>
        <dbReference type="SAM" id="MobiDB-lite"/>
    </source>
</evidence>
<evidence type="ECO:0000313" key="3">
    <source>
        <dbReference type="Proteomes" id="UP000732380"/>
    </source>
</evidence>
<organism evidence="2 3">
    <name type="scientific">Claviceps humidiphila</name>
    <dbReference type="NCBI Taxonomy" id="1294629"/>
    <lineage>
        <taxon>Eukaryota</taxon>
        <taxon>Fungi</taxon>
        <taxon>Dikarya</taxon>
        <taxon>Ascomycota</taxon>
        <taxon>Pezizomycotina</taxon>
        <taxon>Sordariomycetes</taxon>
        <taxon>Hypocreomycetidae</taxon>
        <taxon>Hypocreales</taxon>
        <taxon>Clavicipitaceae</taxon>
        <taxon>Claviceps</taxon>
    </lineage>
</organism>
<protein>
    <submittedName>
        <fullName evidence="2">Uncharacterized protein</fullName>
    </submittedName>
</protein>
<evidence type="ECO:0000313" key="2">
    <source>
        <dbReference type="EMBL" id="KAG6123480.1"/>
    </source>
</evidence>
<dbReference type="Proteomes" id="UP000732380">
    <property type="component" value="Unassembled WGS sequence"/>
</dbReference>